<dbReference type="InterPro" id="IPR042296">
    <property type="entry name" value="tRNA_met_Trm1_C"/>
</dbReference>
<evidence type="ECO:0000256" key="7">
    <source>
        <dbReference type="ARBA" id="ARBA00039099"/>
    </source>
</evidence>
<dbReference type="FunCoup" id="Q4UEM9">
    <property type="interactions" value="300"/>
</dbReference>
<comment type="catalytic activity">
    <reaction evidence="8 9">
        <text>guanosine(26) in tRNA + 2 S-adenosyl-L-methionine = N(2)-dimethylguanosine(26) in tRNA + 2 S-adenosyl-L-homocysteine + 2 H(+)</text>
        <dbReference type="Rhea" id="RHEA:43140"/>
        <dbReference type="Rhea" id="RHEA-COMP:10359"/>
        <dbReference type="Rhea" id="RHEA-COMP:10360"/>
        <dbReference type="ChEBI" id="CHEBI:15378"/>
        <dbReference type="ChEBI" id="CHEBI:57856"/>
        <dbReference type="ChEBI" id="CHEBI:59789"/>
        <dbReference type="ChEBI" id="CHEBI:74269"/>
        <dbReference type="ChEBI" id="CHEBI:74513"/>
        <dbReference type="EC" id="2.1.1.216"/>
    </reaction>
</comment>
<evidence type="ECO:0000256" key="8">
    <source>
        <dbReference type="ARBA" id="ARBA00051897"/>
    </source>
</evidence>
<dbReference type="EC" id="2.1.1.216" evidence="7 9"/>
<comment type="similarity">
    <text evidence="9">Belongs to the class I-like SAM-binding methyltransferase superfamily. Trm1 family.</text>
</comment>
<dbReference type="Gene3D" id="3.40.50.150">
    <property type="entry name" value="Vaccinia Virus protein VP39"/>
    <property type="match status" value="1"/>
</dbReference>
<dbReference type="Pfam" id="PF02005">
    <property type="entry name" value="TRM"/>
    <property type="match status" value="3"/>
</dbReference>
<dbReference type="GO" id="GO:0000049">
    <property type="term" value="F:tRNA binding"/>
    <property type="evidence" value="ECO:0007669"/>
    <property type="project" value="UniProtKB-UniRule"/>
</dbReference>
<dbReference type="GeneID" id="3861828"/>
<dbReference type="GO" id="GO:0005634">
    <property type="term" value="C:nucleus"/>
    <property type="evidence" value="ECO:0007669"/>
    <property type="project" value="TreeGrafter"/>
</dbReference>
<evidence type="ECO:0000256" key="6">
    <source>
        <dbReference type="ARBA" id="ARBA00022884"/>
    </source>
</evidence>
<keyword evidence="12" id="KW-1185">Reference proteome</keyword>
<name>Q4UEM9_THEAN</name>
<keyword evidence="6 9" id="KW-0694">RNA-binding</keyword>
<dbReference type="Proteomes" id="UP000001950">
    <property type="component" value="Chromosome 2"/>
</dbReference>
<gene>
    <name evidence="11" type="ORF">TA13660</name>
</gene>
<dbReference type="EMBL" id="CR940348">
    <property type="protein sequence ID" value="CAI74460.1"/>
    <property type="molecule type" value="Genomic_DNA"/>
</dbReference>
<keyword evidence="5 9" id="KW-0819">tRNA processing</keyword>
<dbReference type="InParanoid" id="Q4UEM9"/>
<evidence type="ECO:0000256" key="5">
    <source>
        <dbReference type="ARBA" id="ARBA00022694"/>
    </source>
</evidence>
<keyword evidence="4 9" id="KW-0949">S-adenosyl-L-methionine</keyword>
<dbReference type="GO" id="GO:0160104">
    <property type="term" value="F:tRNA (guanine(26)-N2)-dimethyltransferase activity"/>
    <property type="evidence" value="ECO:0007669"/>
    <property type="project" value="UniProtKB-UniRule"/>
</dbReference>
<reference evidence="11 12" key="1">
    <citation type="journal article" date="2005" name="Science">
        <title>Genome of the host-cell transforming parasite Theileria annulata compared with T. parva.</title>
        <authorList>
            <person name="Pain A."/>
            <person name="Renauld H."/>
            <person name="Berriman M."/>
            <person name="Murphy L."/>
            <person name="Yeats C.A."/>
            <person name="Weir W."/>
            <person name="Kerhornou A."/>
            <person name="Aslett M."/>
            <person name="Bishop R."/>
            <person name="Bouchier C."/>
            <person name="Cochet M."/>
            <person name="Coulson R.M.R."/>
            <person name="Cronin A."/>
            <person name="de Villiers E.P."/>
            <person name="Fraser A."/>
            <person name="Fosker N."/>
            <person name="Gardner M."/>
            <person name="Goble A."/>
            <person name="Griffiths-Jones S."/>
            <person name="Harris D.E."/>
            <person name="Katzer F."/>
            <person name="Larke N."/>
            <person name="Lord A."/>
            <person name="Maser P."/>
            <person name="McKellar S."/>
            <person name="Mooney P."/>
            <person name="Morton F."/>
            <person name="Nene V."/>
            <person name="O'Neil S."/>
            <person name="Price C."/>
            <person name="Quail M.A."/>
            <person name="Rabbinowitsch E."/>
            <person name="Rawlings N.D."/>
            <person name="Rutter S."/>
            <person name="Saunders D."/>
            <person name="Seeger K."/>
            <person name="Shah T."/>
            <person name="Squares R."/>
            <person name="Squares S."/>
            <person name="Tivey A."/>
            <person name="Walker A.R."/>
            <person name="Woodward J."/>
            <person name="Dobbelaere D.A.E."/>
            <person name="Langsley G."/>
            <person name="Rajandream M.A."/>
            <person name="McKeever D."/>
            <person name="Shiels B."/>
            <person name="Tait A."/>
            <person name="Barrell B.G."/>
            <person name="Hall N."/>
        </authorList>
    </citation>
    <scope>NUCLEOTIDE SEQUENCE [LARGE SCALE GENOMIC DNA]</scope>
    <source>
        <strain evidence="12">Ankara</strain>
    </source>
</reference>
<dbReference type="SUPFAM" id="SSF53335">
    <property type="entry name" value="S-adenosyl-L-methionine-dependent methyltransferases"/>
    <property type="match status" value="1"/>
</dbReference>
<evidence type="ECO:0000256" key="1">
    <source>
        <dbReference type="ARBA" id="ARBA00022555"/>
    </source>
</evidence>
<keyword evidence="3 9" id="KW-0808">Transferase</keyword>
<dbReference type="VEuPathDB" id="PiroplasmaDB:TA13660"/>
<dbReference type="PANTHER" id="PTHR10631">
    <property type="entry name" value="N 2 ,N 2 -DIMETHYLGUANOSINE TRNA METHYLTRANSFERASE"/>
    <property type="match status" value="1"/>
</dbReference>
<evidence type="ECO:0000313" key="11">
    <source>
        <dbReference type="EMBL" id="CAI74460.1"/>
    </source>
</evidence>
<dbReference type="eggNOG" id="KOG1253">
    <property type="taxonomic scope" value="Eukaryota"/>
</dbReference>
<proteinExistence type="inferred from homology"/>
<feature type="region of interest" description="Disordered" evidence="10">
    <location>
        <begin position="571"/>
        <end position="594"/>
    </location>
</feature>
<evidence type="ECO:0000313" key="12">
    <source>
        <dbReference type="Proteomes" id="UP000001950"/>
    </source>
</evidence>
<dbReference type="PROSITE" id="PS51626">
    <property type="entry name" value="SAM_MT_TRM1"/>
    <property type="match status" value="1"/>
</dbReference>
<dbReference type="AlphaFoldDB" id="Q4UEM9"/>
<dbReference type="PANTHER" id="PTHR10631:SF3">
    <property type="entry name" value="TRNA (GUANINE(26)-N(2))-DIMETHYLTRANSFERASE"/>
    <property type="match status" value="1"/>
</dbReference>
<dbReference type="RefSeq" id="XP_952192.1">
    <property type="nucleotide sequence ID" value="XM_947099.1"/>
</dbReference>
<evidence type="ECO:0000256" key="4">
    <source>
        <dbReference type="ARBA" id="ARBA00022691"/>
    </source>
</evidence>
<dbReference type="OrthoDB" id="6349953at2759"/>
<evidence type="ECO:0000256" key="3">
    <source>
        <dbReference type="ARBA" id="ARBA00022679"/>
    </source>
</evidence>
<organism evidence="11 12">
    <name type="scientific">Theileria annulata</name>
    <dbReference type="NCBI Taxonomy" id="5874"/>
    <lineage>
        <taxon>Eukaryota</taxon>
        <taxon>Sar</taxon>
        <taxon>Alveolata</taxon>
        <taxon>Apicomplexa</taxon>
        <taxon>Aconoidasida</taxon>
        <taxon>Piroplasmida</taxon>
        <taxon>Theileriidae</taxon>
        <taxon>Theileria</taxon>
    </lineage>
</organism>
<protein>
    <recommendedName>
        <fullName evidence="7 9">tRNA (guanine(26)-N(2))-dimethyltransferase</fullName>
        <ecNumber evidence="7 9">2.1.1.216</ecNumber>
    </recommendedName>
</protein>
<dbReference type="Gene3D" id="3.30.56.70">
    <property type="entry name" value="N2,N2-dimethylguanosine tRNA methyltransferase, C-terminal domain"/>
    <property type="match status" value="1"/>
</dbReference>
<dbReference type="InterPro" id="IPR029063">
    <property type="entry name" value="SAM-dependent_MTases_sf"/>
</dbReference>
<dbReference type="STRING" id="5874.Q4UEM9"/>
<dbReference type="OMA" id="PNPTPYW"/>
<keyword evidence="2 9" id="KW-0489">Methyltransferase</keyword>
<accession>Q4UEM9</accession>
<dbReference type="GO" id="GO:0002940">
    <property type="term" value="P:tRNA N2-guanine methylation"/>
    <property type="evidence" value="ECO:0007669"/>
    <property type="project" value="TreeGrafter"/>
</dbReference>
<dbReference type="InterPro" id="IPR002905">
    <property type="entry name" value="Trm1"/>
</dbReference>
<sequence length="594" mass="66692">MMSESLIKEGLAVVNGRGADNKPLFYNPPQVFNRDLSLIVLKTFILQEKDKIKSDPKFGTFVGVNILESLAATGIIIIEYTRIRGIRYLKELDDLVGMVTFNDLDRKSAEMILKNLELNAIPRNKFRVTCCDANFLSNVLTPAPDISKHFLMSNNIYKIPVGSFNSTDNITNILKHYNASVDKFIDLLSVNSNPTTTNGVDTNTNVMDEDCINRNIVDIIDLDPYSSATSYIDSAVKCVRSGGMLLITSTDMPTLCGNNPLVSFYKYGGSSFKSPFCHELSLRILLYSIMLTASKYKRVIEPLLSCSIDFYVRVFVKVVYSPEMCKKVGENSGIVLMCVKCHSYHVLNLCNDYITVNRSINLDDSRVENAKRRRKEDFELSRTCQECGSRIKIGGPIYTGPLHNLNFVQSTLNTLHNINSNITNTTGNGTIDGTKNTKATKDTNNIESNDGAENGITMYKRLRGLLTTINEEVDVPLYYSISDLCQIWSLTTISPILFKEVLRSLGYKVSNFHRDPNSIKTNAPNQVVMDIIRTHAKNTGKTTNHAFFNKPIQTIGIDLDKKVEKTKDVPRWFPNPTSHWGPKKMHKTTSTSLK</sequence>
<evidence type="ECO:0000256" key="2">
    <source>
        <dbReference type="ARBA" id="ARBA00022603"/>
    </source>
</evidence>
<dbReference type="KEGG" id="tan:TA13660"/>
<dbReference type="FunFam" id="3.30.56.70:FF:000001">
    <property type="entry name" value="tRNA (guanine(26)-N(2))-dimethyltransferase"/>
    <property type="match status" value="1"/>
</dbReference>
<evidence type="ECO:0000256" key="10">
    <source>
        <dbReference type="SAM" id="MobiDB-lite"/>
    </source>
</evidence>
<keyword evidence="1 9" id="KW-0820">tRNA-binding</keyword>
<evidence type="ECO:0000256" key="9">
    <source>
        <dbReference type="PROSITE-ProRule" id="PRU00958"/>
    </source>
</evidence>